<dbReference type="GO" id="GO:0009055">
    <property type="term" value="F:electron transfer activity"/>
    <property type="evidence" value="ECO:0007669"/>
    <property type="project" value="InterPro"/>
</dbReference>
<feature type="domain" description="Aldehyde ferredoxin oxidoreductase N-terminal" evidence="10">
    <location>
        <begin position="9"/>
        <end position="211"/>
    </location>
</feature>
<keyword evidence="7" id="KW-0411">Iron-sulfur</keyword>
<dbReference type="Pfam" id="PF02730">
    <property type="entry name" value="AFOR_N"/>
    <property type="match status" value="1"/>
</dbReference>
<evidence type="ECO:0000256" key="8">
    <source>
        <dbReference type="ARBA" id="ARBA00049934"/>
    </source>
</evidence>
<evidence type="ECO:0000256" key="9">
    <source>
        <dbReference type="SAM" id="MobiDB-lite"/>
    </source>
</evidence>
<dbReference type="InterPro" id="IPR013984">
    <property type="entry name" value="Ald_Fedxn_OxRdtase_dom2"/>
</dbReference>
<dbReference type="InterPro" id="IPR013983">
    <property type="entry name" value="Ald_Fedxn_OxRdtase_N"/>
</dbReference>
<dbReference type="PANTHER" id="PTHR30038">
    <property type="entry name" value="ALDEHYDE FERREDOXIN OXIDOREDUCTASE"/>
    <property type="match status" value="1"/>
</dbReference>
<dbReference type="SMART" id="SM00790">
    <property type="entry name" value="AFOR_N"/>
    <property type="match status" value="1"/>
</dbReference>
<dbReference type="InterPro" id="IPR036503">
    <property type="entry name" value="Ald_Fedxn_OxRdtase_N_sf"/>
</dbReference>
<comment type="cofactor">
    <cofactor evidence="8">
        <name>tungstopterin</name>
        <dbReference type="ChEBI" id="CHEBI:30402"/>
    </cofactor>
</comment>
<gene>
    <name evidence="11" type="ORF">ENL91_05050</name>
</gene>
<dbReference type="Gene3D" id="3.60.9.10">
    <property type="entry name" value="Aldehyde ferredoxin oxidoreductase, N-terminal domain"/>
    <property type="match status" value="1"/>
</dbReference>
<accession>A0A7J3V1L3</accession>
<dbReference type="SUPFAM" id="SSF56228">
    <property type="entry name" value="Aldehyde ferredoxin oxidoreductase, N-terminal domain"/>
    <property type="match status" value="1"/>
</dbReference>
<evidence type="ECO:0000256" key="4">
    <source>
        <dbReference type="ARBA" id="ARBA00022723"/>
    </source>
</evidence>
<dbReference type="GO" id="GO:0051539">
    <property type="term" value="F:4 iron, 4 sulfur cluster binding"/>
    <property type="evidence" value="ECO:0007669"/>
    <property type="project" value="UniProtKB-KW"/>
</dbReference>
<keyword evidence="3" id="KW-0004">4Fe-4S</keyword>
<dbReference type="AlphaFoldDB" id="A0A7J3V1L3"/>
<feature type="region of interest" description="Disordered" evidence="9">
    <location>
        <begin position="452"/>
        <end position="471"/>
    </location>
</feature>
<reference evidence="11" key="1">
    <citation type="journal article" date="2020" name="mSystems">
        <title>Genome- and Community-Level Interaction Insights into Carbon Utilization and Element Cycling Functions of Hydrothermarchaeota in Hydrothermal Sediment.</title>
        <authorList>
            <person name="Zhou Z."/>
            <person name="Liu Y."/>
            <person name="Xu W."/>
            <person name="Pan J."/>
            <person name="Luo Z.H."/>
            <person name="Li M."/>
        </authorList>
    </citation>
    <scope>NUCLEOTIDE SEQUENCE [LARGE SCALE GENOMIC DNA]</scope>
    <source>
        <strain evidence="11">SpSt-1038</strain>
    </source>
</reference>
<evidence type="ECO:0000256" key="2">
    <source>
        <dbReference type="ARBA" id="ARBA00011032"/>
    </source>
</evidence>
<comment type="cofactor">
    <cofactor evidence="1">
        <name>[4Fe-4S] cluster</name>
        <dbReference type="ChEBI" id="CHEBI:49883"/>
    </cofactor>
</comment>
<comment type="caution">
    <text evidence="11">The sequence shown here is derived from an EMBL/GenBank/DDBJ whole genome shotgun (WGS) entry which is preliminary data.</text>
</comment>
<keyword evidence="5" id="KW-0560">Oxidoreductase</keyword>
<name>A0A7J3V1L3_9CREN</name>
<dbReference type="Gene3D" id="1.10.569.10">
    <property type="entry name" value="Aldehyde Ferredoxin Oxidoreductase Protein, subunit A, domain 2"/>
    <property type="match status" value="1"/>
</dbReference>
<evidence type="ECO:0000256" key="6">
    <source>
        <dbReference type="ARBA" id="ARBA00023004"/>
    </source>
</evidence>
<organism evidence="11">
    <name type="scientific">Candidatus Methanosuratincola petrocarbonis</name>
    <name type="common">ex Vanwonterghem et al. 2016</name>
    <dbReference type="NCBI Taxonomy" id="1867261"/>
    <lineage>
        <taxon>Archaea</taxon>
        <taxon>Thermoproteota</taxon>
        <taxon>Methanosuratincolia</taxon>
        <taxon>Candidatus Methanomethylicales</taxon>
        <taxon>Candidatus Methanomethylicaceae</taxon>
        <taxon>Candidatus Methanosuratincola (ex Vanwonterghem et al. 2016)</taxon>
    </lineage>
</organism>
<evidence type="ECO:0000256" key="1">
    <source>
        <dbReference type="ARBA" id="ARBA00001966"/>
    </source>
</evidence>
<dbReference type="InterPro" id="IPR051919">
    <property type="entry name" value="W-dependent_AOR"/>
</dbReference>
<dbReference type="EMBL" id="DRVT01000055">
    <property type="protein sequence ID" value="HHI49523.1"/>
    <property type="molecule type" value="Genomic_DNA"/>
</dbReference>
<dbReference type="GO" id="GO:0016625">
    <property type="term" value="F:oxidoreductase activity, acting on the aldehyde or oxo group of donors, iron-sulfur protein as acceptor"/>
    <property type="evidence" value="ECO:0007669"/>
    <property type="project" value="InterPro"/>
</dbReference>
<sequence length="626" mass="68421">MIMMKYSGYKGKVLSINLTTKKTNTIDVTDEFARKYIGGNGFAVRYLFDMVDPRMDAFDVTNVVAMMTGPFQGINSPTAGKYYMATKSPLTNGYFDSVSGGFIGAQIKYAGYDGFLITGKADKPTYLFVEDGKVEFRSAERLWGKLTGETQEMIKEEVGDPDLCISAIGPAGENLVRYACVITEYRAAGRGGVGAVLGSKKLKAIAVRGSGTNEVADPEAYEAWMQWYKEEAKKVPGIAVGLPTYGTPALVASIGKMLGAMGSYNHQTEFFQNWENISGERLKKEFWDKDTACPACPIACSKVFSAKSGKWKGAISEGPEYETIYSLGSMCGIDDLGAIIKGDSLCDEWGMDTVTYGVMLSFLMEAYEKGLITKENTDGVEFKFGNDDAMIAYIEKTAKREGIGNLMAEGSLRAARIIGGGSERFAIQVKGLEIPGHSARALRGMALGYSTATRGGSHHDPRPTGEYAGASDRKAVEGKAAWVIGTQQMTTIGDSLVNCHFLERLLGFTLTQKWVDMINPVTGFGYTLEELTTVAERILDLERAFNVRTGIRRKDDTLPRRFLEEPIPEGPSQGMYTDEPTLNKMLDDFYALKGWDPKTGVPTREKLVRMGLEDVADCLNKSGISC</sequence>
<dbReference type="Pfam" id="PF01314">
    <property type="entry name" value="AFOR_C"/>
    <property type="match status" value="1"/>
</dbReference>
<comment type="similarity">
    <text evidence="2">Belongs to the AOR/FOR family.</text>
</comment>
<evidence type="ECO:0000256" key="3">
    <source>
        <dbReference type="ARBA" id="ARBA00022485"/>
    </source>
</evidence>
<evidence type="ECO:0000256" key="5">
    <source>
        <dbReference type="ARBA" id="ARBA00023002"/>
    </source>
</evidence>
<dbReference type="GO" id="GO:0046872">
    <property type="term" value="F:metal ion binding"/>
    <property type="evidence" value="ECO:0007669"/>
    <property type="project" value="UniProtKB-KW"/>
</dbReference>
<proteinExistence type="inferred from homology"/>
<keyword evidence="6" id="KW-0408">Iron</keyword>
<dbReference type="Gene3D" id="1.10.599.10">
    <property type="entry name" value="Aldehyde Ferredoxin Oxidoreductase Protein, subunit A, domain 3"/>
    <property type="match status" value="1"/>
</dbReference>
<dbReference type="InterPro" id="IPR001203">
    <property type="entry name" value="OxRdtase_Ald_Fedxn_C"/>
</dbReference>
<keyword evidence="4" id="KW-0479">Metal-binding</keyword>
<dbReference type="InterPro" id="IPR013985">
    <property type="entry name" value="Ald_Fedxn_OxRdtase_dom3"/>
</dbReference>
<dbReference type="InterPro" id="IPR036021">
    <property type="entry name" value="Tungsten_al_ferr_oxy-like_C"/>
</dbReference>
<dbReference type="PANTHER" id="PTHR30038:SF0">
    <property type="entry name" value="TUNGSTEN-CONTAINING ALDEHYDE FERREDOXIN OXIDOREDUCTASE"/>
    <property type="match status" value="1"/>
</dbReference>
<evidence type="ECO:0000256" key="7">
    <source>
        <dbReference type="ARBA" id="ARBA00023014"/>
    </source>
</evidence>
<evidence type="ECO:0000313" key="11">
    <source>
        <dbReference type="EMBL" id="HHI49523.1"/>
    </source>
</evidence>
<protein>
    <submittedName>
        <fullName evidence="11">Aldehyde ferredoxin oxidoreductase</fullName>
    </submittedName>
</protein>
<dbReference type="SUPFAM" id="SSF48310">
    <property type="entry name" value="Aldehyde ferredoxin oxidoreductase, C-terminal domains"/>
    <property type="match status" value="1"/>
</dbReference>
<evidence type="ECO:0000259" key="10">
    <source>
        <dbReference type="SMART" id="SM00790"/>
    </source>
</evidence>